<sequence length="284" mass="30917">MLVPTTVAASANATRTARVPHFVFIARAHRDAPHRDSLVDAWRRAIAEYFPADGAEGQLGPGEAYFTVREGTLEELDPADVRNDCIVSPANSFGIMDGGFDLVLSRAFQGRSADVYALTDHVQATLGTRWGGFAPAGTCTLVPLPAGVSGRGGNKWGTHTLAVLPTMKEPEWVGWHRELVYNGMWSLLCEIGRWNEEAEGAGRDAGGRQCLETKREGEKKGQERIERVVMTGLGTGTGGVSAARCGRQMVLAVKHYLQGLPEKVRWDSAEEKRRMQDLNATIDV</sequence>
<dbReference type="STRING" id="114155.A0A4Q9PH03"/>
<name>A0A4Q9PH03_9APHY</name>
<protein>
    <recommendedName>
        <fullName evidence="4">Macro domain-like protein</fullName>
    </recommendedName>
</protein>
<keyword evidence="3" id="KW-1185">Reference proteome</keyword>
<evidence type="ECO:0008006" key="4">
    <source>
        <dbReference type="Google" id="ProtNLM"/>
    </source>
</evidence>
<dbReference type="EMBL" id="ML145238">
    <property type="protein sequence ID" value="TBU52747.1"/>
    <property type="molecule type" value="Genomic_DNA"/>
</dbReference>
<dbReference type="Gene3D" id="3.40.220.10">
    <property type="entry name" value="Leucine Aminopeptidase, subunit E, domain 1"/>
    <property type="match status" value="1"/>
</dbReference>
<evidence type="ECO:0000313" key="3">
    <source>
        <dbReference type="Proteomes" id="UP000292082"/>
    </source>
</evidence>
<reference evidence="2 3" key="1">
    <citation type="submission" date="2019-01" db="EMBL/GenBank/DDBJ databases">
        <title>Draft genome sequences of three monokaryotic isolates of the white-rot basidiomycete fungus Dichomitus squalens.</title>
        <authorList>
            <consortium name="DOE Joint Genome Institute"/>
            <person name="Lopez S.C."/>
            <person name="Andreopoulos B."/>
            <person name="Pangilinan J."/>
            <person name="Lipzen A."/>
            <person name="Riley R."/>
            <person name="Ahrendt S."/>
            <person name="Ng V."/>
            <person name="Barry K."/>
            <person name="Daum C."/>
            <person name="Grigoriev I.V."/>
            <person name="Hilden K.S."/>
            <person name="Makela M.R."/>
            <person name="de Vries R.P."/>
        </authorList>
    </citation>
    <scope>NUCLEOTIDE SEQUENCE [LARGE SCALE GENOMIC DNA]</scope>
    <source>
        <strain evidence="2 3">CBS 464.89</strain>
    </source>
</reference>
<accession>A0A4Q9PH03</accession>
<evidence type="ECO:0000313" key="2">
    <source>
        <dbReference type="EMBL" id="TBU52747.1"/>
    </source>
</evidence>
<dbReference type="InterPro" id="IPR043472">
    <property type="entry name" value="Macro_dom-like"/>
</dbReference>
<feature type="region of interest" description="Disordered" evidence="1">
    <location>
        <begin position="200"/>
        <end position="222"/>
    </location>
</feature>
<proteinExistence type="predicted"/>
<dbReference type="SUPFAM" id="SSF52949">
    <property type="entry name" value="Macro domain-like"/>
    <property type="match status" value="1"/>
</dbReference>
<dbReference type="Proteomes" id="UP000292082">
    <property type="component" value="Unassembled WGS sequence"/>
</dbReference>
<evidence type="ECO:0000256" key="1">
    <source>
        <dbReference type="SAM" id="MobiDB-lite"/>
    </source>
</evidence>
<organism evidence="2 3">
    <name type="scientific">Dichomitus squalens</name>
    <dbReference type="NCBI Taxonomy" id="114155"/>
    <lineage>
        <taxon>Eukaryota</taxon>
        <taxon>Fungi</taxon>
        <taxon>Dikarya</taxon>
        <taxon>Basidiomycota</taxon>
        <taxon>Agaricomycotina</taxon>
        <taxon>Agaricomycetes</taxon>
        <taxon>Polyporales</taxon>
        <taxon>Polyporaceae</taxon>
        <taxon>Dichomitus</taxon>
    </lineage>
</organism>
<dbReference type="AlphaFoldDB" id="A0A4Q9PH03"/>
<gene>
    <name evidence="2" type="ORF">BD310DRAFT_981621</name>
</gene>